<dbReference type="InterPro" id="IPR024084">
    <property type="entry name" value="IsoPropMal-DH-like_dom"/>
</dbReference>
<feature type="domain" description="Isopropylmalate dehydrogenase-like" evidence="15">
    <location>
        <begin position="8"/>
        <end position="359"/>
    </location>
</feature>
<evidence type="ECO:0000259" key="15">
    <source>
        <dbReference type="SMART" id="SM01329"/>
    </source>
</evidence>
<evidence type="ECO:0000256" key="2">
    <source>
        <dbReference type="ARBA" id="ARBA00001946"/>
    </source>
</evidence>
<keyword evidence="7" id="KW-0028">Amino-acid biosynthesis</keyword>
<evidence type="ECO:0000256" key="13">
    <source>
        <dbReference type="ARBA" id="ARBA00023304"/>
    </source>
</evidence>
<dbReference type="InterPro" id="IPR050501">
    <property type="entry name" value="ICDH/IPMDH"/>
</dbReference>
<evidence type="ECO:0000256" key="3">
    <source>
        <dbReference type="ARBA" id="ARBA00008319"/>
    </source>
</evidence>
<dbReference type="SMART" id="SM01329">
    <property type="entry name" value="Iso_dh"/>
    <property type="match status" value="1"/>
</dbReference>
<comment type="cofactor">
    <cofactor evidence="2">
        <name>Mg(2+)</name>
        <dbReference type="ChEBI" id="CHEBI:18420"/>
    </cofactor>
</comment>
<evidence type="ECO:0000313" key="16">
    <source>
        <dbReference type="EMBL" id="MBB4017504.1"/>
    </source>
</evidence>
<dbReference type="RefSeq" id="WP_183316814.1">
    <property type="nucleotide sequence ID" value="NZ_JACIEN010000002.1"/>
</dbReference>
<evidence type="ECO:0000256" key="10">
    <source>
        <dbReference type="ARBA" id="ARBA00023002"/>
    </source>
</evidence>
<protein>
    <recommendedName>
        <fullName evidence="5">3-isopropylmalate dehydrogenase</fullName>
        <ecNumber evidence="5">1.1.1.85</ecNumber>
    </recommendedName>
    <alternativeName>
        <fullName evidence="14">3-IPM-DH</fullName>
    </alternativeName>
</protein>
<dbReference type="PANTHER" id="PTHR43275">
    <property type="entry name" value="D-MALATE DEHYDROGENASE [DECARBOXYLATING]"/>
    <property type="match status" value="1"/>
</dbReference>
<dbReference type="GO" id="GO:0046872">
    <property type="term" value="F:metal ion binding"/>
    <property type="evidence" value="ECO:0007669"/>
    <property type="project" value="UniProtKB-KW"/>
</dbReference>
<dbReference type="GO" id="GO:0009098">
    <property type="term" value="P:L-leucine biosynthetic process"/>
    <property type="evidence" value="ECO:0007669"/>
    <property type="project" value="UniProtKB-KW"/>
</dbReference>
<keyword evidence="17" id="KW-1185">Reference proteome</keyword>
<dbReference type="FunFam" id="3.40.718.10:FF:000006">
    <property type="entry name" value="3-isopropylmalate dehydrogenase"/>
    <property type="match status" value="1"/>
</dbReference>
<evidence type="ECO:0000256" key="14">
    <source>
        <dbReference type="ARBA" id="ARBA00033138"/>
    </source>
</evidence>
<proteinExistence type="inferred from homology"/>
<keyword evidence="8" id="KW-0479">Metal-binding</keyword>
<comment type="cofactor">
    <cofactor evidence="1">
        <name>Mn(2+)</name>
        <dbReference type="ChEBI" id="CHEBI:29035"/>
    </cofactor>
</comment>
<keyword evidence="11" id="KW-0520">NAD</keyword>
<evidence type="ECO:0000256" key="8">
    <source>
        <dbReference type="ARBA" id="ARBA00022723"/>
    </source>
</evidence>
<evidence type="ECO:0000256" key="9">
    <source>
        <dbReference type="ARBA" id="ARBA00022842"/>
    </source>
</evidence>
<comment type="caution">
    <text evidence="16">The sequence shown here is derived from an EMBL/GenBank/DDBJ whole genome shotgun (WGS) entry which is preliminary data.</text>
</comment>
<reference evidence="16 17" key="1">
    <citation type="submission" date="2020-08" db="EMBL/GenBank/DDBJ databases">
        <title>Genomic Encyclopedia of Type Strains, Phase IV (KMG-IV): sequencing the most valuable type-strain genomes for metagenomic binning, comparative biology and taxonomic classification.</title>
        <authorList>
            <person name="Goeker M."/>
        </authorList>
    </citation>
    <scope>NUCLEOTIDE SEQUENCE [LARGE SCALE GENOMIC DNA]</scope>
    <source>
        <strain evidence="16 17">DSM 103737</strain>
    </source>
</reference>
<dbReference type="EMBL" id="JACIEN010000002">
    <property type="protein sequence ID" value="MBB4017504.1"/>
    <property type="molecule type" value="Genomic_DNA"/>
</dbReference>
<comment type="similarity">
    <text evidence="3">Belongs to the isocitrate and isopropylmalate dehydrogenases family. LeuB type 1 subfamily.</text>
</comment>
<dbReference type="GO" id="GO:0003862">
    <property type="term" value="F:3-isopropylmalate dehydrogenase activity"/>
    <property type="evidence" value="ECO:0007669"/>
    <property type="project" value="UniProtKB-EC"/>
</dbReference>
<evidence type="ECO:0000256" key="6">
    <source>
        <dbReference type="ARBA" id="ARBA00022430"/>
    </source>
</evidence>
<dbReference type="Proteomes" id="UP000577362">
    <property type="component" value="Unassembled WGS sequence"/>
</dbReference>
<dbReference type="Gene3D" id="3.40.718.10">
    <property type="entry name" value="Isopropylmalate Dehydrogenase"/>
    <property type="match status" value="1"/>
</dbReference>
<accession>A0A840BWU8</accession>
<dbReference type="AlphaFoldDB" id="A0A840BWU8"/>
<keyword evidence="13" id="KW-0100">Branched-chain amino acid biosynthesis</keyword>
<dbReference type="Pfam" id="PF00180">
    <property type="entry name" value="Iso_dh"/>
    <property type="match status" value="1"/>
</dbReference>
<keyword evidence="12" id="KW-0464">Manganese</keyword>
<keyword evidence="10 16" id="KW-0560">Oxidoreductase</keyword>
<evidence type="ECO:0000313" key="17">
    <source>
        <dbReference type="Proteomes" id="UP000577362"/>
    </source>
</evidence>
<dbReference type="EC" id="1.1.1.85" evidence="5"/>
<organism evidence="16 17">
    <name type="scientific">Chelatococcus caeni</name>
    <dbReference type="NCBI Taxonomy" id="1348468"/>
    <lineage>
        <taxon>Bacteria</taxon>
        <taxon>Pseudomonadati</taxon>
        <taxon>Pseudomonadota</taxon>
        <taxon>Alphaproteobacteria</taxon>
        <taxon>Hyphomicrobiales</taxon>
        <taxon>Chelatococcaceae</taxon>
        <taxon>Chelatococcus</taxon>
    </lineage>
</organism>
<comment type="subunit">
    <text evidence="4">Homodimer.</text>
</comment>
<gene>
    <name evidence="16" type="ORF">GGR16_002533</name>
</gene>
<dbReference type="PANTHER" id="PTHR43275:SF1">
    <property type="entry name" value="D-MALATE DEHYDROGENASE [DECARBOXYLATING]"/>
    <property type="match status" value="1"/>
</dbReference>
<sequence length="376" mass="40155">MNPSSTFRIAVLPGDGIGVEVMQPCIDVLEAAMRRVGNVALDYEWLEAGANTYRETGNALPKATFDACAKADAILLGAMGMPHIRYPDGTEIAPQLDLRFDLGLYAGVRPIRTIPGVPSLLASPRAEAIDFVIIRESTEGLFASRGKGVVTDDREARDTMVITRPVCERLFDFSFRLAEDRRGSGSGKGRVTCVDKANVFASFAFFRKIFDERAARFPDLAADHVYIDAMALSLVLKPWEFDVMVTENMFGDILSDLGAGLIGGMGYAPSADIGDEHAVFQPCHGSAPDIAGEGKANPTAMFQSAAMMLDWLGERHAAPSARAAARLITDAIDAAFADGRLRTCEFGGDADTAAVTRAILAAIDNDTARVAAGGRA</sequence>
<evidence type="ECO:0000256" key="5">
    <source>
        <dbReference type="ARBA" id="ARBA00013101"/>
    </source>
</evidence>
<evidence type="ECO:0000256" key="1">
    <source>
        <dbReference type="ARBA" id="ARBA00001936"/>
    </source>
</evidence>
<evidence type="ECO:0000256" key="11">
    <source>
        <dbReference type="ARBA" id="ARBA00023027"/>
    </source>
</evidence>
<evidence type="ECO:0000256" key="12">
    <source>
        <dbReference type="ARBA" id="ARBA00023211"/>
    </source>
</evidence>
<name>A0A840BWU8_9HYPH</name>
<keyword evidence="9" id="KW-0460">Magnesium</keyword>
<evidence type="ECO:0000256" key="7">
    <source>
        <dbReference type="ARBA" id="ARBA00022605"/>
    </source>
</evidence>
<keyword evidence="6" id="KW-0432">Leucine biosynthesis</keyword>
<evidence type="ECO:0000256" key="4">
    <source>
        <dbReference type="ARBA" id="ARBA00011738"/>
    </source>
</evidence>
<dbReference type="SUPFAM" id="SSF53659">
    <property type="entry name" value="Isocitrate/Isopropylmalate dehydrogenase-like"/>
    <property type="match status" value="1"/>
</dbReference>